<dbReference type="RefSeq" id="WP_182206321.1">
    <property type="nucleotide sequence ID" value="NZ_JACGLT010000013.1"/>
</dbReference>
<evidence type="ECO:0000313" key="2">
    <source>
        <dbReference type="EMBL" id="MBA6154037.1"/>
    </source>
</evidence>
<accession>A0A7W2M7G9</accession>
<organism evidence="2 3">
    <name type="scientific">Gelidibacter maritimus</name>
    <dbReference type="NCBI Taxonomy" id="2761487"/>
    <lineage>
        <taxon>Bacteria</taxon>
        <taxon>Pseudomonadati</taxon>
        <taxon>Bacteroidota</taxon>
        <taxon>Flavobacteriia</taxon>
        <taxon>Flavobacteriales</taxon>
        <taxon>Flavobacteriaceae</taxon>
        <taxon>Gelidibacter</taxon>
    </lineage>
</organism>
<keyword evidence="3" id="KW-1185">Reference proteome</keyword>
<protein>
    <submittedName>
        <fullName evidence="2">DUF5017 domain-containing protein</fullName>
    </submittedName>
</protein>
<reference evidence="2 3" key="1">
    <citation type="submission" date="2020-07" db="EMBL/GenBank/DDBJ databases">
        <title>Bacterium isolated from marine sediment.</title>
        <authorList>
            <person name="Shang D."/>
        </authorList>
    </citation>
    <scope>NUCLEOTIDE SEQUENCE [LARGE SCALE GENOMIC DNA]</scope>
    <source>
        <strain evidence="2 3">F6074</strain>
    </source>
</reference>
<name>A0A7W2M7G9_9FLAO</name>
<sequence>MKNTIYKLSVLVFGILVFQSCDDLDEVEVPNFDVAFNTTAKVDEPVQFTVDNAPNFLNFYAGDFGHQYKYKDRTNADGKVTMSFLNSQKWGLGSNATETLTVWYSKDYDGSGTAEAVNNATWIEITDRFDISDRYDFDFQSSGEVDISDLADGENIYFGFRYFSDNVEDRGAEWYFDGFEIEMDVENAPAPLTVADMINPGFKSVDVQGIVDGWNAAKWYYDTGKNIWRMRGNSDRIVNEDWLITNAINLTKVNPDKGMPLKTYSEQLKTFEYIYGKAGTYTITFVGSNETIYGQEGNVKEYTITVTE</sequence>
<evidence type="ECO:0000313" key="3">
    <source>
        <dbReference type="Proteomes" id="UP000541857"/>
    </source>
</evidence>
<comment type="caution">
    <text evidence="2">The sequence shown here is derived from an EMBL/GenBank/DDBJ whole genome shotgun (WGS) entry which is preliminary data.</text>
</comment>
<dbReference type="AlphaFoldDB" id="A0A7W2M7G9"/>
<evidence type="ECO:0000259" key="1">
    <source>
        <dbReference type="Pfam" id="PF16409"/>
    </source>
</evidence>
<proteinExistence type="predicted"/>
<feature type="domain" description="DUF5017" evidence="1">
    <location>
        <begin position="20"/>
        <end position="197"/>
    </location>
</feature>
<dbReference type="Proteomes" id="UP000541857">
    <property type="component" value="Unassembled WGS sequence"/>
</dbReference>
<dbReference type="InterPro" id="IPR032185">
    <property type="entry name" value="DUF5017"/>
</dbReference>
<gene>
    <name evidence="2" type="ORF">H3Z82_15015</name>
</gene>
<dbReference type="EMBL" id="JACGLT010000013">
    <property type="protein sequence ID" value="MBA6154037.1"/>
    <property type="molecule type" value="Genomic_DNA"/>
</dbReference>
<dbReference type="Pfam" id="PF16409">
    <property type="entry name" value="DUF5017"/>
    <property type="match status" value="1"/>
</dbReference>
<dbReference type="PROSITE" id="PS51257">
    <property type="entry name" value="PROKAR_LIPOPROTEIN"/>
    <property type="match status" value="1"/>
</dbReference>